<protein>
    <submittedName>
        <fullName evidence="3">Uncharacterized protein</fullName>
    </submittedName>
</protein>
<dbReference type="AlphaFoldDB" id="A0AAE0JT12"/>
<keyword evidence="2" id="KW-1133">Transmembrane helix</keyword>
<reference evidence="3" key="2">
    <citation type="submission" date="2023-06" db="EMBL/GenBank/DDBJ databases">
        <authorList>
            <consortium name="Lawrence Berkeley National Laboratory"/>
            <person name="Haridas S."/>
            <person name="Hensen N."/>
            <person name="Bonometti L."/>
            <person name="Westerberg I."/>
            <person name="Brannstrom I.O."/>
            <person name="Guillou S."/>
            <person name="Cros-Aarteil S."/>
            <person name="Calhoun S."/>
            <person name="Kuo A."/>
            <person name="Mondo S."/>
            <person name="Pangilinan J."/>
            <person name="Riley R."/>
            <person name="Labutti K."/>
            <person name="Andreopoulos B."/>
            <person name="Lipzen A."/>
            <person name="Chen C."/>
            <person name="Yanf M."/>
            <person name="Daum C."/>
            <person name="Ng V."/>
            <person name="Clum A."/>
            <person name="Steindorff A."/>
            <person name="Ohm R."/>
            <person name="Martin F."/>
            <person name="Silar P."/>
            <person name="Natvig D."/>
            <person name="Lalanne C."/>
            <person name="Gautier V."/>
            <person name="Ament-Velasquez S.L."/>
            <person name="Kruys A."/>
            <person name="Hutchinson M.I."/>
            <person name="Powell A.J."/>
            <person name="Barry K."/>
            <person name="Miller A.N."/>
            <person name="Grigoriev I.V."/>
            <person name="Debuchy R."/>
            <person name="Gladieux P."/>
            <person name="Thoren M.H."/>
            <person name="Johannesson H."/>
        </authorList>
    </citation>
    <scope>NUCLEOTIDE SEQUENCE</scope>
    <source>
        <strain evidence="3">CBS 958.72</strain>
    </source>
</reference>
<evidence type="ECO:0000313" key="3">
    <source>
        <dbReference type="EMBL" id="KAK3361259.1"/>
    </source>
</evidence>
<gene>
    <name evidence="3" type="ORF">B0T24DRAFT_725010</name>
</gene>
<feature type="transmembrane region" description="Helical" evidence="2">
    <location>
        <begin position="372"/>
        <end position="395"/>
    </location>
</feature>
<feature type="compositionally biased region" description="Basic and acidic residues" evidence="1">
    <location>
        <begin position="277"/>
        <end position="306"/>
    </location>
</feature>
<evidence type="ECO:0000256" key="2">
    <source>
        <dbReference type="SAM" id="Phobius"/>
    </source>
</evidence>
<dbReference type="EMBL" id="JAULSN010000012">
    <property type="protein sequence ID" value="KAK3361259.1"/>
    <property type="molecule type" value="Genomic_DNA"/>
</dbReference>
<evidence type="ECO:0000313" key="4">
    <source>
        <dbReference type="Proteomes" id="UP001287356"/>
    </source>
</evidence>
<feature type="region of interest" description="Disordered" evidence="1">
    <location>
        <begin position="277"/>
        <end position="310"/>
    </location>
</feature>
<reference evidence="3" key="1">
    <citation type="journal article" date="2023" name="Mol. Phylogenet. Evol.">
        <title>Genome-scale phylogeny and comparative genomics of the fungal order Sordariales.</title>
        <authorList>
            <person name="Hensen N."/>
            <person name="Bonometti L."/>
            <person name="Westerberg I."/>
            <person name="Brannstrom I.O."/>
            <person name="Guillou S."/>
            <person name="Cros-Aarteil S."/>
            <person name="Calhoun S."/>
            <person name="Haridas S."/>
            <person name="Kuo A."/>
            <person name="Mondo S."/>
            <person name="Pangilinan J."/>
            <person name="Riley R."/>
            <person name="LaButti K."/>
            <person name="Andreopoulos B."/>
            <person name="Lipzen A."/>
            <person name="Chen C."/>
            <person name="Yan M."/>
            <person name="Daum C."/>
            <person name="Ng V."/>
            <person name="Clum A."/>
            <person name="Steindorff A."/>
            <person name="Ohm R.A."/>
            <person name="Martin F."/>
            <person name="Silar P."/>
            <person name="Natvig D.O."/>
            <person name="Lalanne C."/>
            <person name="Gautier V."/>
            <person name="Ament-Velasquez S.L."/>
            <person name="Kruys A."/>
            <person name="Hutchinson M.I."/>
            <person name="Powell A.J."/>
            <person name="Barry K."/>
            <person name="Miller A.N."/>
            <person name="Grigoriev I.V."/>
            <person name="Debuchy R."/>
            <person name="Gladieux P."/>
            <person name="Hiltunen Thoren M."/>
            <person name="Johannesson H."/>
        </authorList>
    </citation>
    <scope>NUCLEOTIDE SEQUENCE</scope>
    <source>
        <strain evidence="3">CBS 958.72</strain>
    </source>
</reference>
<name>A0AAE0JT12_9PEZI</name>
<comment type="caution">
    <text evidence="3">The sequence shown here is derived from an EMBL/GenBank/DDBJ whole genome shotgun (WGS) entry which is preliminary data.</text>
</comment>
<evidence type="ECO:0000256" key="1">
    <source>
        <dbReference type="SAM" id="MobiDB-lite"/>
    </source>
</evidence>
<feature type="transmembrane region" description="Helical" evidence="2">
    <location>
        <begin position="433"/>
        <end position="454"/>
    </location>
</feature>
<dbReference type="Proteomes" id="UP001287356">
    <property type="component" value="Unassembled WGS sequence"/>
</dbReference>
<sequence>MDWPTALHPSLTASDKALFKCGQDSPHQSRLLRSNIPKKEYVSQRLGEDWSEWFETSVFKSPPGSVKPESGFHILLSARVYPVQTDPEEIPARLNYLPISSKNWQEITNAFPFHNAICSSIGLERCYSTYLVKEVKPEPLEMYTAVMNSLWPRNVAISSTHFQTAKFTAAIIYGCNQEQMVRVENLLHDSPEVWEHPLLMVRIFAELQRDRLTDLAQEIIESSQDLIIDLNIRRISEDQTLTWESSVRLGEHRLKGKQLEEEIRTTKEELKKMIEAINHRKKKDGGEPDLKKTEDGGEPDLKKTEGGEEPDFAVSTRRFVNRFEEICCDMDSLMAKCRISYEEVTFTREIFIAEQARREAVEARKTGSVSTVIAFVAMLYLPMTSVATVFAMPVFNFGNRWVDARWNPTSGQSSSSDGGGSGGSDNPVFSGYFWTYLAATIFLTLITILGWSWYTKEPAKPAASGGIAATARNENSGGWGASDYPGSTDSGGEMMAGANGSVGSKIPLLQQYFYRLWPAGRKWSWNPWSWFGTRRVDRDISKA</sequence>
<keyword evidence="2" id="KW-0812">Transmembrane</keyword>
<proteinExistence type="predicted"/>
<accession>A0AAE0JT12</accession>
<keyword evidence="2" id="KW-0472">Membrane</keyword>
<organism evidence="3 4">
    <name type="scientific">Lasiosphaeria ovina</name>
    <dbReference type="NCBI Taxonomy" id="92902"/>
    <lineage>
        <taxon>Eukaryota</taxon>
        <taxon>Fungi</taxon>
        <taxon>Dikarya</taxon>
        <taxon>Ascomycota</taxon>
        <taxon>Pezizomycotina</taxon>
        <taxon>Sordariomycetes</taxon>
        <taxon>Sordariomycetidae</taxon>
        <taxon>Sordariales</taxon>
        <taxon>Lasiosphaeriaceae</taxon>
        <taxon>Lasiosphaeria</taxon>
    </lineage>
</organism>
<keyword evidence="4" id="KW-1185">Reference proteome</keyword>